<name>A0A2S4PR90_9PEZI</name>
<organism evidence="3 4">
    <name type="scientific">Erysiphe pulchra</name>
    <dbReference type="NCBI Taxonomy" id="225359"/>
    <lineage>
        <taxon>Eukaryota</taxon>
        <taxon>Fungi</taxon>
        <taxon>Dikarya</taxon>
        <taxon>Ascomycota</taxon>
        <taxon>Pezizomycotina</taxon>
        <taxon>Leotiomycetes</taxon>
        <taxon>Erysiphales</taxon>
        <taxon>Erysiphaceae</taxon>
        <taxon>Erysiphe</taxon>
    </lineage>
</organism>
<feature type="region of interest" description="Disordered" evidence="1">
    <location>
        <begin position="29"/>
        <end position="49"/>
    </location>
</feature>
<feature type="compositionally biased region" description="Polar residues" evidence="1">
    <location>
        <begin position="31"/>
        <end position="43"/>
    </location>
</feature>
<protein>
    <recommendedName>
        <fullName evidence="2">F-box domain-containing protein</fullName>
    </recommendedName>
</protein>
<evidence type="ECO:0000259" key="2">
    <source>
        <dbReference type="PROSITE" id="PS50181"/>
    </source>
</evidence>
<gene>
    <name evidence="3" type="ORF">EPUL_002907</name>
</gene>
<dbReference type="EMBL" id="PEDP01000960">
    <property type="protein sequence ID" value="POS84552.1"/>
    <property type="molecule type" value="Genomic_DNA"/>
</dbReference>
<accession>A0A2S4PR90</accession>
<comment type="caution">
    <text evidence="3">The sequence shown here is derived from an EMBL/GenBank/DDBJ whole genome shotgun (WGS) entry which is preliminary data.</text>
</comment>
<sequence length="468" mass="53665">MSQQELRRPSLTSRLAHLLLPRKSKIRLQKTDSGFSSPSSANHQAGPPNFGVVGIVRNDDINEQTGERRDNTALLHGLSRFDSSDSFDDSGTIDKKEERRPPGELDIIKLPSTLWNKITEYLSLSDIICLAISSKTLLSRIDNKYWLCFKGNQNREEKLRFLMNLDGEFPGHLLCFSCVIYHRRTKPGNERLKSAVILNPVYNCNGFKKFGKQQPKIRLTSGNFLPFTFVQLATRAKKHTAQYGIPLVNLCRRYKDRDSEWFHQTRYYIHKGSLLLRVISQTFAAHGLPISGQRHLLYSREDYWPYFSCCSHWRDGELLDVCKCALSHITEPHPMNQKRSTPMMQRTQSSNLIGTLCSFCRPIRRCPDCPTEYMVELKLSEDKSDPVYRFKQSLVVTRWSDLGDGSSPFSEEWAAVNGDITYDSFANLGKRALSGIFEAQFGVTLPGQRLISTNPKYEKRGEEGNKWY</sequence>
<dbReference type="OrthoDB" id="3912356at2759"/>
<dbReference type="Proteomes" id="UP000237438">
    <property type="component" value="Unassembled WGS sequence"/>
</dbReference>
<reference evidence="3 4" key="1">
    <citation type="submission" date="2017-10" db="EMBL/GenBank/DDBJ databases">
        <title>Development of genomic resources for the powdery mildew, Erysiphe pulchra.</title>
        <authorList>
            <person name="Wadl P.A."/>
            <person name="Mack B.M."/>
            <person name="Moore G."/>
            <person name="Beltz S.B."/>
        </authorList>
    </citation>
    <scope>NUCLEOTIDE SEQUENCE [LARGE SCALE GENOMIC DNA]</scope>
    <source>
        <strain evidence="3">Cflorida</strain>
    </source>
</reference>
<feature type="domain" description="F-box" evidence="2">
    <location>
        <begin position="104"/>
        <end position="149"/>
    </location>
</feature>
<dbReference type="InterPro" id="IPR001810">
    <property type="entry name" value="F-box_dom"/>
</dbReference>
<dbReference type="STRING" id="225359.A0A2S4PR90"/>
<evidence type="ECO:0000313" key="4">
    <source>
        <dbReference type="Proteomes" id="UP000237438"/>
    </source>
</evidence>
<dbReference type="AlphaFoldDB" id="A0A2S4PR90"/>
<keyword evidence="4" id="KW-1185">Reference proteome</keyword>
<evidence type="ECO:0000313" key="3">
    <source>
        <dbReference type="EMBL" id="POS84552.1"/>
    </source>
</evidence>
<evidence type="ECO:0000256" key="1">
    <source>
        <dbReference type="SAM" id="MobiDB-lite"/>
    </source>
</evidence>
<proteinExistence type="predicted"/>
<dbReference type="PROSITE" id="PS50181">
    <property type="entry name" value="FBOX"/>
    <property type="match status" value="1"/>
</dbReference>